<feature type="transmembrane region" description="Helical" evidence="1">
    <location>
        <begin position="7"/>
        <end position="24"/>
    </location>
</feature>
<dbReference type="AlphaFoldDB" id="A0A1F4W215"/>
<keyword evidence="1" id="KW-0472">Membrane</keyword>
<sequence length="60" mass="7153">MEILLLLLKIYLIIGFIYASYIFVNRLNRWYMFLIDILVGPLLLVYVVYAGVIKKRKVPF</sequence>
<dbReference type="Proteomes" id="UP000176614">
    <property type="component" value="Unassembled WGS sequence"/>
</dbReference>
<feature type="transmembrane region" description="Helical" evidence="1">
    <location>
        <begin position="30"/>
        <end position="52"/>
    </location>
</feature>
<evidence type="ECO:0000313" key="3">
    <source>
        <dbReference type="Proteomes" id="UP000176614"/>
    </source>
</evidence>
<protein>
    <submittedName>
        <fullName evidence="2">Uncharacterized protein</fullName>
    </submittedName>
</protein>
<reference evidence="2 3" key="1">
    <citation type="journal article" date="2016" name="Nat. Commun.">
        <title>Thousands of microbial genomes shed light on interconnected biogeochemical processes in an aquifer system.</title>
        <authorList>
            <person name="Anantharaman K."/>
            <person name="Brown C.T."/>
            <person name="Hug L.A."/>
            <person name="Sharon I."/>
            <person name="Castelle C.J."/>
            <person name="Probst A.J."/>
            <person name="Thomas B.C."/>
            <person name="Singh A."/>
            <person name="Wilkins M.J."/>
            <person name="Karaoz U."/>
            <person name="Brodie E.L."/>
            <person name="Williams K.H."/>
            <person name="Hubbard S.S."/>
            <person name="Banfield J.F."/>
        </authorList>
    </citation>
    <scope>NUCLEOTIDE SEQUENCE [LARGE SCALE GENOMIC DNA]</scope>
</reference>
<organism evidence="2 3">
    <name type="scientific">candidate division WWE3 bacterium RIFOXYA2_FULL_46_9</name>
    <dbReference type="NCBI Taxonomy" id="1802636"/>
    <lineage>
        <taxon>Bacteria</taxon>
        <taxon>Katanobacteria</taxon>
    </lineage>
</organism>
<evidence type="ECO:0000313" key="2">
    <source>
        <dbReference type="EMBL" id="OGC63093.1"/>
    </source>
</evidence>
<name>A0A1F4W215_UNCKA</name>
<proteinExistence type="predicted"/>
<keyword evidence="1" id="KW-0812">Transmembrane</keyword>
<dbReference type="EMBL" id="MEVT01000008">
    <property type="protein sequence ID" value="OGC63093.1"/>
    <property type="molecule type" value="Genomic_DNA"/>
</dbReference>
<evidence type="ECO:0000256" key="1">
    <source>
        <dbReference type="SAM" id="Phobius"/>
    </source>
</evidence>
<accession>A0A1F4W215</accession>
<keyword evidence="1" id="KW-1133">Transmembrane helix</keyword>
<comment type="caution">
    <text evidence="2">The sequence shown here is derived from an EMBL/GenBank/DDBJ whole genome shotgun (WGS) entry which is preliminary data.</text>
</comment>
<gene>
    <name evidence="2" type="ORF">A2264_00120</name>
</gene>